<name>A0A547PE70_9SPHN</name>
<dbReference type="Pfam" id="PF05275">
    <property type="entry name" value="CopB"/>
    <property type="match status" value="1"/>
</dbReference>
<dbReference type="RefSeq" id="WP_142788723.1">
    <property type="nucleotide sequence ID" value="NZ_VHJK01000001.1"/>
</dbReference>
<feature type="compositionally biased region" description="Basic and acidic residues" evidence="1">
    <location>
        <begin position="63"/>
        <end position="96"/>
    </location>
</feature>
<dbReference type="OrthoDB" id="9778934at2"/>
<dbReference type="GO" id="GO:0005507">
    <property type="term" value="F:copper ion binding"/>
    <property type="evidence" value="ECO:0007669"/>
    <property type="project" value="InterPro"/>
</dbReference>
<feature type="compositionally biased region" description="Basic and acidic residues" evidence="1">
    <location>
        <begin position="22"/>
        <end position="32"/>
    </location>
</feature>
<keyword evidence="4" id="KW-1185">Reference proteome</keyword>
<feature type="signal peptide" evidence="2">
    <location>
        <begin position="1"/>
        <end position="19"/>
    </location>
</feature>
<dbReference type="InterPro" id="IPR007939">
    <property type="entry name" value="Cu-R_B_prcur"/>
</dbReference>
<organism evidence="3 4">
    <name type="scientific">Erythrobacter insulae</name>
    <dbReference type="NCBI Taxonomy" id="2584124"/>
    <lineage>
        <taxon>Bacteria</taxon>
        <taxon>Pseudomonadati</taxon>
        <taxon>Pseudomonadota</taxon>
        <taxon>Alphaproteobacteria</taxon>
        <taxon>Sphingomonadales</taxon>
        <taxon>Erythrobacteraceae</taxon>
        <taxon>Erythrobacter/Porphyrobacter group</taxon>
        <taxon>Erythrobacter</taxon>
    </lineage>
</organism>
<evidence type="ECO:0000313" key="4">
    <source>
        <dbReference type="Proteomes" id="UP000316343"/>
    </source>
</evidence>
<protein>
    <submittedName>
        <fullName evidence="3">Copper resistance protein B</fullName>
    </submittedName>
</protein>
<accession>A0A547PE70</accession>
<evidence type="ECO:0000256" key="2">
    <source>
        <dbReference type="SAM" id="SignalP"/>
    </source>
</evidence>
<keyword evidence="2" id="KW-0732">Signal</keyword>
<feature type="region of interest" description="Disordered" evidence="1">
    <location>
        <begin position="21"/>
        <end position="112"/>
    </location>
</feature>
<reference evidence="3 4" key="1">
    <citation type="submission" date="2019-06" db="EMBL/GenBank/DDBJ databases">
        <title>Erythrobacter insulae sp. nov., isolated from a tidal flat.</title>
        <authorList>
            <person name="Yoon J.-H."/>
        </authorList>
    </citation>
    <scope>NUCLEOTIDE SEQUENCE [LARGE SCALE GENOMIC DNA]</scope>
    <source>
        <strain evidence="3 4">JBTF-M21</strain>
    </source>
</reference>
<dbReference type="GO" id="GO:0009279">
    <property type="term" value="C:cell outer membrane"/>
    <property type="evidence" value="ECO:0007669"/>
    <property type="project" value="InterPro"/>
</dbReference>
<dbReference type="Proteomes" id="UP000316343">
    <property type="component" value="Unassembled WGS sequence"/>
</dbReference>
<dbReference type="GO" id="GO:0006878">
    <property type="term" value="P:intracellular copper ion homeostasis"/>
    <property type="evidence" value="ECO:0007669"/>
    <property type="project" value="InterPro"/>
</dbReference>
<evidence type="ECO:0000313" key="3">
    <source>
        <dbReference type="EMBL" id="TRD12452.1"/>
    </source>
</evidence>
<sequence>MTRLSMVAGMALIAAPLSAQDHSGHAMPDKPPVDAQAKPAMDHCAMGHLPPEKCPPKDTVPADEDKGRHPEGHIPREQGSKDHSSMNHGAMDRGAMDHGASGASADKTAPGAAPEIAVPERAFDGPRHAADAIWGAEAMEPSRSTLARENGGMQTGMVMIERLEARIAADGGEDGYVWDAQAFYGGDINRFVIKTEGEGEFGGELESAEIQALYSRAIGPFFDLQAGVRFDPVPDTRGHLVVGVQGLAPYMFHVDGALFLSDRGDLTARIEGEYDQLITQRLILQPRMEVELSAQDIPEIGIGAGITKIEPGVRLRYEVKREFAPYIGIEYEAALGRTADLARANGQKADGIKVIAGLRAWF</sequence>
<dbReference type="EMBL" id="VHJK01000001">
    <property type="protein sequence ID" value="TRD12452.1"/>
    <property type="molecule type" value="Genomic_DNA"/>
</dbReference>
<feature type="chain" id="PRO_5021914748" evidence="2">
    <location>
        <begin position="20"/>
        <end position="362"/>
    </location>
</feature>
<dbReference type="AlphaFoldDB" id="A0A547PE70"/>
<gene>
    <name evidence="3" type="ORF">FGU71_11650</name>
</gene>
<proteinExistence type="predicted"/>
<comment type="caution">
    <text evidence="3">The sequence shown here is derived from an EMBL/GenBank/DDBJ whole genome shotgun (WGS) entry which is preliminary data.</text>
</comment>
<evidence type="ECO:0000256" key="1">
    <source>
        <dbReference type="SAM" id="MobiDB-lite"/>
    </source>
</evidence>